<keyword evidence="5" id="KW-0170">Cobalt</keyword>
<dbReference type="PANTHER" id="PTHR43808">
    <property type="entry name" value="ACETYLORNITHINE DEACETYLASE"/>
    <property type="match status" value="1"/>
</dbReference>
<dbReference type="Proteomes" id="UP000184387">
    <property type="component" value="Unassembled WGS sequence"/>
</dbReference>
<keyword evidence="8" id="KW-1185">Reference proteome</keyword>
<accession>A0A1M6ARV6</accession>
<dbReference type="RefSeq" id="WP_073130473.1">
    <property type="nucleotide sequence ID" value="NZ_FQZF01000002.1"/>
</dbReference>
<organism evidence="7 8">
    <name type="scientific">Muricoccus roseus</name>
    <dbReference type="NCBI Taxonomy" id="198092"/>
    <lineage>
        <taxon>Bacteria</taxon>
        <taxon>Pseudomonadati</taxon>
        <taxon>Pseudomonadota</taxon>
        <taxon>Alphaproteobacteria</taxon>
        <taxon>Acetobacterales</taxon>
        <taxon>Roseomonadaceae</taxon>
        <taxon>Muricoccus</taxon>
    </lineage>
</organism>
<dbReference type="GO" id="GO:0046872">
    <property type="term" value="F:metal ion binding"/>
    <property type="evidence" value="ECO:0007669"/>
    <property type="project" value="UniProtKB-KW"/>
</dbReference>
<evidence type="ECO:0000256" key="1">
    <source>
        <dbReference type="ARBA" id="ARBA00001947"/>
    </source>
</evidence>
<dbReference type="PANTHER" id="PTHR43808:SF31">
    <property type="entry name" value="N-ACETYL-L-CITRULLINE DEACETYLASE"/>
    <property type="match status" value="1"/>
</dbReference>
<dbReference type="Gene3D" id="3.30.70.360">
    <property type="match status" value="1"/>
</dbReference>
<evidence type="ECO:0000256" key="5">
    <source>
        <dbReference type="ARBA" id="ARBA00023285"/>
    </source>
</evidence>
<dbReference type="InterPro" id="IPR011650">
    <property type="entry name" value="Peptidase_M20_dimer"/>
</dbReference>
<dbReference type="Gene3D" id="3.40.630.10">
    <property type="entry name" value="Zn peptidases"/>
    <property type="match status" value="1"/>
</dbReference>
<dbReference type="STRING" id="198092.SAMN02745194_00230"/>
<dbReference type="Pfam" id="PF07687">
    <property type="entry name" value="M20_dimer"/>
    <property type="match status" value="1"/>
</dbReference>
<dbReference type="GO" id="GO:0006526">
    <property type="term" value="P:L-arginine biosynthetic process"/>
    <property type="evidence" value="ECO:0007669"/>
    <property type="project" value="TreeGrafter"/>
</dbReference>
<sequence length="373" mass="39330">MTDHTDAEAVATLAADLVRIDSRSFVSNLPIAERVETELSGFEVERLDFNDAAGVPKRAIVAHRGGPGGLALSGHLDTVPDTGWQEDPFSARIDGQGLMHGLGTADMKGPVAACIVAAKGLPADIPVTLLITTDEETTKAGAALIVERSELARRAALRGIVVAEPTRLAPVRGHRGTVNFEAVASGVQAHSSTGLGVNANLALIPFLAEMRALHDRLRTEAAWRDDGYEPTFPDLNIVIDNHGTAINVTVARATARMKFRYSRRLDPAPVIRAVEEAAARAGLALRYNVDGSPPELPAEHPLVVAAVAATGQPARTVPFGTDATRLNALAPCLVLGPGDIAVAHSPREHVPVAELAAAVPLFRRLLREGTGLR</sequence>
<evidence type="ECO:0000313" key="7">
    <source>
        <dbReference type="EMBL" id="SHI39206.1"/>
    </source>
</evidence>
<evidence type="ECO:0000313" key="8">
    <source>
        <dbReference type="Proteomes" id="UP000184387"/>
    </source>
</evidence>
<keyword evidence="4" id="KW-0862">Zinc</keyword>
<evidence type="ECO:0000256" key="2">
    <source>
        <dbReference type="ARBA" id="ARBA00022723"/>
    </source>
</evidence>
<dbReference type="InterPro" id="IPR036264">
    <property type="entry name" value="Bact_exopeptidase_dim_dom"/>
</dbReference>
<dbReference type="GO" id="GO:0008777">
    <property type="term" value="F:acetylornithine deacetylase activity"/>
    <property type="evidence" value="ECO:0007669"/>
    <property type="project" value="TreeGrafter"/>
</dbReference>
<dbReference type="InterPro" id="IPR001261">
    <property type="entry name" value="ArgE/DapE_CS"/>
</dbReference>
<reference evidence="7 8" key="1">
    <citation type="submission" date="2016-11" db="EMBL/GenBank/DDBJ databases">
        <authorList>
            <person name="Jaros S."/>
            <person name="Januszkiewicz K."/>
            <person name="Wedrychowicz H."/>
        </authorList>
    </citation>
    <scope>NUCLEOTIDE SEQUENCE [LARGE SCALE GENOMIC DNA]</scope>
    <source>
        <strain evidence="7 8">DSM 14916</strain>
    </source>
</reference>
<dbReference type="InterPro" id="IPR050072">
    <property type="entry name" value="Peptidase_M20A"/>
</dbReference>
<dbReference type="SUPFAM" id="SSF55031">
    <property type="entry name" value="Bacterial exopeptidase dimerisation domain"/>
    <property type="match status" value="1"/>
</dbReference>
<evidence type="ECO:0000256" key="4">
    <source>
        <dbReference type="ARBA" id="ARBA00022833"/>
    </source>
</evidence>
<dbReference type="PROSITE" id="PS00758">
    <property type="entry name" value="ARGE_DAPE_CPG2_1"/>
    <property type="match status" value="1"/>
</dbReference>
<dbReference type="Pfam" id="PF01546">
    <property type="entry name" value="Peptidase_M20"/>
    <property type="match status" value="1"/>
</dbReference>
<protein>
    <submittedName>
        <fullName evidence="7">Acetylornithine deacetylase</fullName>
    </submittedName>
</protein>
<dbReference type="OrthoDB" id="9809784at2"/>
<feature type="domain" description="Peptidase M20 dimerisation" evidence="6">
    <location>
        <begin position="173"/>
        <end position="281"/>
    </location>
</feature>
<keyword evidence="2" id="KW-0479">Metal-binding</keyword>
<dbReference type="SUPFAM" id="SSF53187">
    <property type="entry name" value="Zn-dependent exopeptidases"/>
    <property type="match status" value="1"/>
</dbReference>
<evidence type="ECO:0000259" key="6">
    <source>
        <dbReference type="Pfam" id="PF07687"/>
    </source>
</evidence>
<evidence type="ECO:0000256" key="3">
    <source>
        <dbReference type="ARBA" id="ARBA00022801"/>
    </source>
</evidence>
<name>A0A1M6ARV6_9PROT</name>
<gene>
    <name evidence="7" type="ORF">SAMN02745194_00230</name>
</gene>
<dbReference type="AlphaFoldDB" id="A0A1M6ARV6"/>
<comment type="cofactor">
    <cofactor evidence="1">
        <name>Zn(2+)</name>
        <dbReference type="ChEBI" id="CHEBI:29105"/>
    </cofactor>
</comment>
<keyword evidence="3" id="KW-0378">Hydrolase</keyword>
<proteinExistence type="predicted"/>
<dbReference type="EMBL" id="FQZF01000002">
    <property type="protein sequence ID" value="SHI39206.1"/>
    <property type="molecule type" value="Genomic_DNA"/>
</dbReference>
<dbReference type="InterPro" id="IPR002933">
    <property type="entry name" value="Peptidase_M20"/>
</dbReference>